<dbReference type="EMBL" id="MU089609">
    <property type="protein sequence ID" value="KAF7850476.1"/>
    <property type="molecule type" value="Genomic_DNA"/>
</dbReference>
<feature type="signal peptide" evidence="13">
    <location>
        <begin position="1"/>
        <end position="22"/>
    </location>
</feature>
<evidence type="ECO:0000259" key="14">
    <source>
        <dbReference type="PROSITE" id="PS50011"/>
    </source>
</evidence>
<keyword evidence="4" id="KW-0812">Transmembrane</keyword>
<evidence type="ECO:0000256" key="8">
    <source>
        <dbReference type="ARBA" id="ARBA00022840"/>
    </source>
</evidence>
<feature type="binding site" evidence="12">
    <location>
        <position position="344"/>
    </location>
    <ligand>
        <name>ATP</name>
        <dbReference type="ChEBI" id="CHEBI:30616"/>
    </ligand>
</feature>
<keyword evidence="2" id="KW-0723">Serine/threonine-protein kinase</keyword>
<evidence type="ECO:0000256" key="7">
    <source>
        <dbReference type="ARBA" id="ARBA00022777"/>
    </source>
</evidence>
<evidence type="ECO:0000256" key="13">
    <source>
        <dbReference type="SAM" id="SignalP"/>
    </source>
</evidence>
<gene>
    <name evidence="15" type="ORF">BT93_L5457</name>
</gene>
<evidence type="ECO:0000256" key="4">
    <source>
        <dbReference type="ARBA" id="ARBA00022692"/>
    </source>
</evidence>
<dbReference type="InterPro" id="IPR000719">
    <property type="entry name" value="Prot_kinase_dom"/>
</dbReference>
<dbReference type="PANTHER" id="PTHR27009">
    <property type="entry name" value="RUST RESISTANCE KINASE LR10-RELATED"/>
    <property type="match status" value="1"/>
</dbReference>
<dbReference type="GO" id="GO:0016020">
    <property type="term" value="C:membrane"/>
    <property type="evidence" value="ECO:0007669"/>
    <property type="project" value="UniProtKB-SubCell"/>
</dbReference>
<keyword evidence="7" id="KW-0418">Kinase</keyword>
<evidence type="ECO:0000313" key="16">
    <source>
        <dbReference type="Proteomes" id="UP000806378"/>
    </source>
</evidence>
<keyword evidence="3" id="KW-0808">Transferase</keyword>
<dbReference type="Gramene" id="rna-gnl|WGS:JABURB|Cocit.L5457.1">
    <property type="protein sequence ID" value="cds-KAF7850476.1"/>
    <property type="gene ID" value="gene-BT93_L5457"/>
</dbReference>
<keyword evidence="10" id="KW-0472">Membrane</keyword>
<dbReference type="PROSITE" id="PS00108">
    <property type="entry name" value="PROTEIN_KINASE_ST"/>
    <property type="match status" value="1"/>
</dbReference>
<keyword evidence="5 13" id="KW-0732">Signal</keyword>
<keyword evidence="6 12" id="KW-0547">Nucleotide-binding</keyword>
<dbReference type="GO" id="GO:0005524">
    <property type="term" value="F:ATP binding"/>
    <property type="evidence" value="ECO:0007669"/>
    <property type="project" value="UniProtKB-UniRule"/>
</dbReference>
<name>A0A8T0CVV5_CORYI</name>
<feature type="chain" id="PRO_5035825779" description="Protein kinase domain-containing protein" evidence="13">
    <location>
        <begin position="23"/>
        <end position="647"/>
    </location>
</feature>
<proteinExistence type="predicted"/>
<evidence type="ECO:0000313" key="15">
    <source>
        <dbReference type="EMBL" id="KAF7850476.1"/>
    </source>
</evidence>
<keyword evidence="11" id="KW-0325">Glycoprotein</keyword>
<dbReference type="FunFam" id="3.30.200.20:FF:000178">
    <property type="entry name" value="serine/threonine-protein kinase PBS1-like"/>
    <property type="match status" value="1"/>
</dbReference>
<accession>A0A8T0CVV5</accession>
<organism evidence="15 16">
    <name type="scientific">Corymbia citriodora subsp. variegata</name>
    <dbReference type="NCBI Taxonomy" id="360336"/>
    <lineage>
        <taxon>Eukaryota</taxon>
        <taxon>Viridiplantae</taxon>
        <taxon>Streptophyta</taxon>
        <taxon>Embryophyta</taxon>
        <taxon>Tracheophyta</taxon>
        <taxon>Spermatophyta</taxon>
        <taxon>Magnoliopsida</taxon>
        <taxon>eudicotyledons</taxon>
        <taxon>Gunneridae</taxon>
        <taxon>Pentapetalae</taxon>
        <taxon>rosids</taxon>
        <taxon>malvids</taxon>
        <taxon>Myrtales</taxon>
        <taxon>Myrtaceae</taxon>
        <taxon>Myrtoideae</taxon>
        <taxon>Eucalypteae</taxon>
        <taxon>Corymbia</taxon>
    </lineage>
</organism>
<dbReference type="Pfam" id="PF13947">
    <property type="entry name" value="GUB_WAK_bind"/>
    <property type="match status" value="1"/>
</dbReference>
<dbReference type="AlphaFoldDB" id="A0A8T0CVV5"/>
<dbReference type="Gene3D" id="3.30.200.20">
    <property type="entry name" value="Phosphorylase Kinase, domain 1"/>
    <property type="match status" value="1"/>
</dbReference>
<keyword evidence="9" id="KW-1133">Transmembrane helix</keyword>
<evidence type="ECO:0000256" key="12">
    <source>
        <dbReference type="PROSITE-ProRule" id="PRU10141"/>
    </source>
</evidence>
<protein>
    <recommendedName>
        <fullName evidence="14">Protein kinase domain-containing protein</fullName>
    </recommendedName>
</protein>
<dbReference type="InterPro" id="IPR008271">
    <property type="entry name" value="Ser/Thr_kinase_AS"/>
</dbReference>
<dbReference type="InterPro" id="IPR011009">
    <property type="entry name" value="Kinase-like_dom_sf"/>
</dbReference>
<evidence type="ECO:0000256" key="9">
    <source>
        <dbReference type="ARBA" id="ARBA00022989"/>
    </source>
</evidence>
<dbReference type="Proteomes" id="UP000806378">
    <property type="component" value="Unassembled WGS sequence"/>
</dbReference>
<comment type="caution">
    <text evidence="15">The sequence shown here is derived from an EMBL/GenBank/DDBJ whole genome shotgun (WGS) entry which is preliminary data.</text>
</comment>
<evidence type="ECO:0000256" key="5">
    <source>
        <dbReference type="ARBA" id="ARBA00022729"/>
    </source>
</evidence>
<evidence type="ECO:0000256" key="3">
    <source>
        <dbReference type="ARBA" id="ARBA00022679"/>
    </source>
</evidence>
<reference evidence="15" key="1">
    <citation type="submission" date="2020-05" db="EMBL/GenBank/DDBJ databases">
        <title>WGS assembly of Corymbia citriodora subspecies variegata.</title>
        <authorList>
            <person name="Barry K."/>
            <person name="Hundley H."/>
            <person name="Shu S."/>
            <person name="Jenkins J."/>
            <person name="Grimwood J."/>
            <person name="Baten A."/>
        </authorList>
    </citation>
    <scope>NUCLEOTIDE SEQUENCE</scope>
    <source>
        <strain evidence="15">CV2-018</strain>
    </source>
</reference>
<keyword evidence="8 12" id="KW-0067">ATP-binding</keyword>
<evidence type="ECO:0000256" key="10">
    <source>
        <dbReference type="ARBA" id="ARBA00023136"/>
    </source>
</evidence>
<dbReference type="GO" id="GO:0030247">
    <property type="term" value="F:polysaccharide binding"/>
    <property type="evidence" value="ECO:0007669"/>
    <property type="project" value="InterPro"/>
</dbReference>
<evidence type="ECO:0000256" key="11">
    <source>
        <dbReference type="ARBA" id="ARBA00023180"/>
    </source>
</evidence>
<dbReference type="Pfam" id="PF00069">
    <property type="entry name" value="Pkinase"/>
    <property type="match status" value="1"/>
</dbReference>
<dbReference type="PROSITE" id="PS50011">
    <property type="entry name" value="PROTEIN_KINASE_DOM"/>
    <property type="match status" value="1"/>
</dbReference>
<evidence type="ECO:0000256" key="6">
    <source>
        <dbReference type="ARBA" id="ARBA00022741"/>
    </source>
</evidence>
<dbReference type="FunFam" id="1.10.510.10:FF:000590">
    <property type="entry name" value="PR5-like receptor kinase"/>
    <property type="match status" value="1"/>
</dbReference>
<dbReference type="InterPro" id="IPR025287">
    <property type="entry name" value="WAK_GUB"/>
</dbReference>
<dbReference type="InterPro" id="IPR045874">
    <property type="entry name" value="LRK10/LRL21-25-like"/>
</dbReference>
<dbReference type="SMART" id="SM00220">
    <property type="entry name" value="S_TKc"/>
    <property type="match status" value="1"/>
</dbReference>
<dbReference type="InterPro" id="IPR017441">
    <property type="entry name" value="Protein_kinase_ATP_BS"/>
</dbReference>
<evidence type="ECO:0000256" key="2">
    <source>
        <dbReference type="ARBA" id="ARBA00022527"/>
    </source>
</evidence>
<dbReference type="OrthoDB" id="544400at2759"/>
<keyword evidence="16" id="KW-1185">Reference proteome</keyword>
<dbReference type="GO" id="GO:0004674">
    <property type="term" value="F:protein serine/threonine kinase activity"/>
    <property type="evidence" value="ECO:0007669"/>
    <property type="project" value="UniProtKB-KW"/>
</dbReference>
<sequence length="647" mass="74119">MPKDQLLFHLLLLLFLLHQSFSTGFKNNQCTHSCGEIKNINSPFRLKGDPKSCGDPKYELACIKNRTVLNLNSSKYYVRNIDHTNYTIRVVDIQMTEGNCLPLSLRSLSCGNFSDDDPYSCIRYGYGLYGYGLYKYKFYGQGLIKTISIVNCTKVIASRFYIDASSCLDRVEFSNFSSTGRQLYAMIDANASNVETACILELTTMIPGWTDGNNLQSYAQIHEQMVYGFELSWLPIAAEIHCKHYYEWDISDKHRYRCRFKKGLKFILGAPWVMILLIRKWMGRHSAMDQNIEEFLQSYNFFPIRYSYSDIKKITNHLKEKLGEGGYGFVYKGRLRSGREVAVKILKKGKSNGQDFISEVATIGRIHHVNVVELIGFCFEGMKQALVYDFMHNGSLDKHIFSRGEGTSLYCKEVYKIALGVARGIEYLHRGCDMQILHFDIKPHNILLNMDFIPKVSDFGLARLYPTNYDTVSLTAARGTLGYMAPELVFKNLGGISYKADIYSFGKLLMEMATGRKNADEVTDYSSHTYFPLWVHDQLSEGLDIPVREASEEDWRVIKKMIIVALWCIQLNPSERPSMHKVLQMLEGEVDDLQIPPKPLFCPPEMSTRDDGSWTDNGKHTISPSLTSEMTYEDYHFEYTSTSITKV</sequence>
<evidence type="ECO:0000256" key="1">
    <source>
        <dbReference type="ARBA" id="ARBA00004479"/>
    </source>
</evidence>
<dbReference type="Gene3D" id="1.10.510.10">
    <property type="entry name" value="Transferase(Phosphotransferase) domain 1"/>
    <property type="match status" value="1"/>
</dbReference>
<dbReference type="PROSITE" id="PS00107">
    <property type="entry name" value="PROTEIN_KINASE_ATP"/>
    <property type="match status" value="1"/>
</dbReference>
<feature type="domain" description="Protein kinase" evidence="14">
    <location>
        <begin position="316"/>
        <end position="601"/>
    </location>
</feature>
<comment type="subcellular location">
    <subcellularLocation>
        <location evidence="1">Membrane</location>
        <topology evidence="1">Single-pass type I membrane protein</topology>
    </subcellularLocation>
</comment>
<dbReference type="SUPFAM" id="SSF56112">
    <property type="entry name" value="Protein kinase-like (PK-like)"/>
    <property type="match status" value="1"/>
</dbReference>